<organism evidence="5 6">
    <name type="scientific">Fredinandcohnia salidurans</name>
    <dbReference type="NCBI Taxonomy" id="2595041"/>
    <lineage>
        <taxon>Bacteria</taxon>
        <taxon>Bacillati</taxon>
        <taxon>Bacillota</taxon>
        <taxon>Bacilli</taxon>
        <taxon>Bacillales</taxon>
        <taxon>Bacillaceae</taxon>
        <taxon>Fredinandcohnia</taxon>
    </lineage>
</organism>
<dbReference type="RefSeq" id="WP_388039856.1">
    <property type="nucleotide sequence ID" value="NZ_JBHUEK010000025.1"/>
</dbReference>
<dbReference type="InterPro" id="IPR036390">
    <property type="entry name" value="WH_DNA-bd_sf"/>
</dbReference>
<dbReference type="PANTHER" id="PTHR43537">
    <property type="entry name" value="TRANSCRIPTIONAL REGULATOR, GNTR FAMILY"/>
    <property type="match status" value="1"/>
</dbReference>
<dbReference type="SMART" id="SM00895">
    <property type="entry name" value="FCD"/>
    <property type="match status" value="1"/>
</dbReference>
<dbReference type="InterPro" id="IPR036388">
    <property type="entry name" value="WH-like_DNA-bd_sf"/>
</dbReference>
<keyword evidence="6" id="KW-1185">Reference proteome</keyword>
<dbReference type="CDD" id="cd07377">
    <property type="entry name" value="WHTH_GntR"/>
    <property type="match status" value="1"/>
</dbReference>
<dbReference type="Pfam" id="PF00392">
    <property type="entry name" value="GntR"/>
    <property type="match status" value="1"/>
</dbReference>
<keyword evidence="3" id="KW-0804">Transcription</keyword>
<dbReference type="Gene3D" id="1.10.10.10">
    <property type="entry name" value="Winged helix-like DNA-binding domain superfamily/Winged helix DNA-binding domain"/>
    <property type="match status" value="1"/>
</dbReference>
<dbReference type="SMART" id="SM00345">
    <property type="entry name" value="HTH_GNTR"/>
    <property type="match status" value="1"/>
</dbReference>
<dbReference type="InterPro" id="IPR011711">
    <property type="entry name" value="GntR_C"/>
</dbReference>
<keyword evidence="1" id="KW-0805">Transcription regulation</keyword>
<dbReference type="SUPFAM" id="SSF46785">
    <property type="entry name" value="Winged helix' DNA-binding domain"/>
    <property type="match status" value="1"/>
</dbReference>
<evidence type="ECO:0000256" key="1">
    <source>
        <dbReference type="ARBA" id="ARBA00023015"/>
    </source>
</evidence>
<evidence type="ECO:0000256" key="2">
    <source>
        <dbReference type="ARBA" id="ARBA00023125"/>
    </source>
</evidence>
<dbReference type="Proteomes" id="UP001597227">
    <property type="component" value="Unassembled WGS sequence"/>
</dbReference>
<keyword evidence="2" id="KW-0238">DNA-binding</keyword>
<protein>
    <submittedName>
        <fullName evidence="5">GntR family transcriptional regulator</fullName>
    </submittedName>
</protein>
<dbReference type="Gene3D" id="1.20.120.530">
    <property type="entry name" value="GntR ligand-binding domain-like"/>
    <property type="match status" value="1"/>
</dbReference>
<proteinExistence type="predicted"/>
<dbReference type="PROSITE" id="PS50949">
    <property type="entry name" value="HTH_GNTR"/>
    <property type="match status" value="1"/>
</dbReference>
<gene>
    <name evidence="5" type="ORF">ACFSFW_16390</name>
</gene>
<accession>A0ABW4MRG8</accession>
<sequence>MEPVTDLPGASLGEKIAYELRLEIINGTIKNGETLSENQIASKFGTSRSPVREALKILQHEGLIRLERMGAIVQGLTPKGMSELYDVRILIENFAINKLLADDCETTVQKLSVTIDKMEMAAKHGNYMEFAYYDLQFHETIIVDTGHDRILHLWNSICQIIYAAMLVATEKRFSSNAHEIEPLLKQHRDIVHFLSSRDSQQINKILNEHFEDMIDSVGKSISKGE</sequence>
<dbReference type="PANTHER" id="PTHR43537:SF24">
    <property type="entry name" value="GLUCONATE OPERON TRANSCRIPTIONAL REPRESSOR"/>
    <property type="match status" value="1"/>
</dbReference>
<dbReference type="Pfam" id="PF07729">
    <property type="entry name" value="FCD"/>
    <property type="match status" value="1"/>
</dbReference>
<evidence type="ECO:0000313" key="6">
    <source>
        <dbReference type="Proteomes" id="UP001597227"/>
    </source>
</evidence>
<name>A0ABW4MRG8_9BACI</name>
<dbReference type="InterPro" id="IPR008920">
    <property type="entry name" value="TF_FadR/GntR_C"/>
</dbReference>
<evidence type="ECO:0000259" key="4">
    <source>
        <dbReference type="PROSITE" id="PS50949"/>
    </source>
</evidence>
<comment type="caution">
    <text evidence="5">The sequence shown here is derived from an EMBL/GenBank/DDBJ whole genome shotgun (WGS) entry which is preliminary data.</text>
</comment>
<dbReference type="PRINTS" id="PR00035">
    <property type="entry name" value="HTHGNTR"/>
</dbReference>
<feature type="domain" description="HTH gntR-type" evidence="4">
    <location>
        <begin position="10"/>
        <end position="76"/>
    </location>
</feature>
<reference evidence="6" key="1">
    <citation type="journal article" date="2019" name="Int. J. Syst. Evol. Microbiol.">
        <title>The Global Catalogue of Microorganisms (GCM) 10K type strain sequencing project: providing services to taxonomists for standard genome sequencing and annotation.</title>
        <authorList>
            <consortium name="The Broad Institute Genomics Platform"/>
            <consortium name="The Broad Institute Genome Sequencing Center for Infectious Disease"/>
            <person name="Wu L."/>
            <person name="Ma J."/>
        </authorList>
    </citation>
    <scope>NUCLEOTIDE SEQUENCE [LARGE SCALE GENOMIC DNA]</scope>
    <source>
        <strain evidence="6">CCUG 15531</strain>
    </source>
</reference>
<evidence type="ECO:0000256" key="3">
    <source>
        <dbReference type="ARBA" id="ARBA00023163"/>
    </source>
</evidence>
<evidence type="ECO:0000313" key="5">
    <source>
        <dbReference type="EMBL" id="MFD1780244.1"/>
    </source>
</evidence>
<dbReference type="SUPFAM" id="SSF48008">
    <property type="entry name" value="GntR ligand-binding domain-like"/>
    <property type="match status" value="1"/>
</dbReference>
<dbReference type="EMBL" id="JBHUEK010000025">
    <property type="protein sequence ID" value="MFD1780244.1"/>
    <property type="molecule type" value="Genomic_DNA"/>
</dbReference>
<dbReference type="InterPro" id="IPR000524">
    <property type="entry name" value="Tscrpt_reg_HTH_GntR"/>
</dbReference>